<evidence type="ECO:0000313" key="2">
    <source>
        <dbReference type="EMBL" id="CAL1284081.1"/>
    </source>
</evidence>
<keyword evidence="3" id="KW-1185">Reference proteome</keyword>
<accession>A0AAV2AJR9</accession>
<reference evidence="2 3" key="1">
    <citation type="submission" date="2024-04" db="EMBL/GenBank/DDBJ databases">
        <authorList>
            <person name="Rising A."/>
            <person name="Reimegard J."/>
            <person name="Sonavane S."/>
            <person name="Akerstrom W."/>
            <person name="Nylinder S."/>
            <person name="Hedman E."/>
            <person name="Kallberg Y."/>
        </authorList>
    </citation>
    <scope>NUCLEOTIDE SEQUENCE [LARGE SCALE GENOMIC DNA]</scope>
</reference>
<evidence type="ECO:0000256" key="1">
    <source>
        <dbReference type="SAM" id="SignalP"/>
    </source>
</evidence>
<keyword evidence="1" id="KW-0732">Signal</keyword>
<dbReference type="Proteomes" id="UP001497382">
    <property type="component" value="Unassembled WGS sequence"/>
</dbReference>
<organism evidence="2 3">
    <name type="scientific">Larinioides sclopetarius</name>
    <dbReference type="NCBI Taxonomy" id="280406"/>
    <lineage>
        <taxon>Eukaryota</taxon>
        <taxon>Metazoa</taxon>
        <taxon>Ecdysozoa</taxon>
        <taxon>Arthropoda</taxon>
        <taxon>Chelicerata</taxon>
        <taxon>Arachnida</taxon>
        <taxon>Araneae</taxon>
        <taxon>Araneomorphae</taxon>
        <taxon>Entelegynae</taxon>
        <taxon>Araneoidea</taxon>
        <taxon>Araneidae</taxon>
        <taxon>Larinioides</taxon>
    </lineage>
</organism>
<dbReference type="EMBL" id="CAXIEN010000175">
    <property type="protein sequence ID" value="CAL1284081.1"/>
    <property type="molecule type" value="Genomic_DNA"/>
</dbReference>
<feature type="non-terminal residue" evidence="2">
    <location>
        <position position="137"/>
    </location>
</feature>
<feature type="chain" id="PRO_5043584338" evidence="1">
    <location>
        <begin position="20"/>
        <end position="137"/>
    </location>
</feature>
<protein>
    <submittedName>
        <fullName evidence="2">Uncharacterized protein</fullName>
    </submittedName>
</protein>
<comment type="caution">
    <text evidence="2">The sequence shown here is derived from an EMBL/GenBank/DDBJ whole genome shotgun (WGS) entry which is preliminary data.</text>
</comment>
<gene>
    <name evidence="2" type="ORF">LARSCL_LOCUS12942</name>
</gene>
<evidence type="ECO:0000313" key="3">
    <source>
        <dbReference type="Proteomes" id="UP001497382"/>
    </source>
</evidence>
<proteinExistence type="predicted"/>
<sequence length="137" mass="15231">MDFLKIGSLLLLCLFSVSAKEDGKISNNISKDATDIEAQPSTNLDTRIQQKPIAKASKVSEFYIGDLLRTSDKELDTASTVYNPASSTPEYNHRALNPEDPRLFASYKSHGAQIYAPEEIHLPLMHSERLQNPIKVA</sequence>
<name>A0AAV2AJR9_9ARAC</name>
<feature type="signal peptide" evidence="1">
    <location>
        <begin position="1"/>
        <end position="19"/>
    </location>
</feature>
<dbReference type="AlphaFoldDB" id="A0AAV2AJR9"/>